<dbReference type="EMBL" id="CAJNOJ010000155">
    <property type="protein sequence ID" value="CAF1211350.1"/>
    <property type="molecule type" value="Genomic_DNA"/>
</dbReference>
<dbReference type="PANTHER" id="PTHR11636">
    <property type="entry name" value="POU DOMAIN"/>
    <property type="match status" value="1"/>
</dbReference>
<comment type="subcellular location">
    <subcellularLocation>
        <location evidence="1 7 8">Nucleus</location>
    </subcellularLocation>
</comment>
<dbReference type="InterPro" id="IPR050255">
    <property type="entry name" value="POU_domain_TF"/>
</dbReference>
<dbReference type="InterPro" id="IPR009057">
    <property type="entry name" value="Homeodomain-like_sf"/>
</dbReference>
<dbReference type="AlphaFoldDB" id="A0A814XA16"/>
<dbReference type="InterPro" id="IPR010982">
    <property type="entry name" value="Lambda_DNA-bd_dom_sf"/>
</dbReference>
<dbReference type="InterPro" id="IPR000327">
    <property type="entry name" value="POU_dom"/>
</dbReference>
<dbReference type="InterPro" id="IPR017970">
    <property type="entry name" value="Homeobox_CS"/>
</dbReference>
<evidence type="ECO:0000256" key="2">
    <source>
        <dbReference type="ARBA" id="ARBA00023015"/>
    </source>
</evidence>
<dbReference type="InterPro" id="IPR013847">
    <property type="entry name" value="POU"/>
</dbReference>
<proteinExistence type="inferred from homology"/>
<evidence type="ECO:0000256" key="3">
    <source>
        <dbReference type="ARBA" id="ARBA00023125"/>
    </source>
</evidence>
<dbReference type="PRINTS" id="PR00028">
    <property type="entry name" value="POUDOMAIN"/>
</dbReference>
<evidence type="ECO:0000259" key="12">
    <source>
        <dbReference type="PROSITE" id="PS51179"/>
    </source>
</evidence>
<dbReference type="OrthoDB" id="6358449at2759"/>
<feature type="region of interest" description="Disordered" evidence="10">
    <location>
        <begin position="375"/>
        <end position="397"/>
    </location>
</feature>
<comment type="caution">
    <text evidence="13">The sequence shown here is derived from an EMBL/GenBank/DDBJ whole genome shotgun (WGS) entry which is preliminary data.</text>
</comment>
<evidence type="ECO:0000256" key="9">
    <source>
        <dbReference type="RuleBase" id="RU361194"/>
    </source>
</evidence>
<evidence type="ECO:0000256" key="6">
    <source>
        <dbReference type="ARBA" id="ARBA00023242"/>
    </source>
</evidence>
<keyword evidence="5 9" id="KW-0804">Transcription</keyword>
<evidence type="ECO:0000256" key="8">
    <source>
        <dbReference type="RuleBase" id="RU000682"/>
    </source>
</evidence>
<dbReference type="InterPro" id="IPR001356">
    <property type="entry name" value="HD"/>
</dbReference>
<evidence type="ECO:0000313" key="13">
    <source>
        <dbReference type="EMBL" id="CAF1211350.1"/>
    </source>
</evidence>
<dbReference type="GO" id="GO:0005634">
    <property type="term" value="C:nucleus"/>
    <property type="evidence" value="ECO:0007669"/>
    <property type="project" value="UniProtKB-SubCell"/>
</dbReference>
<dbReference type="SMART" id="SM00352">
    <property type="entry name" value="POU"/>
    <property type="match status" value="1"/>
</dbReference>
<evidence type="ECO:0000259" key="11">
    <source>
        <dbReference type="PROSITE" id="PS50071"/>
    </source>
</evidence>
<dbReference type="PROSITE" id="PS51179">
    <property type="entry name" value="POU_3"/>
    <property type="match status" value="1"/>
</dbReference>
<evidence type="ECO:0000256" key="1">
    <source>
        <dbReference type="ARBA" id="ARBA00004123"/>
    </source>
</evidence>
<gene>
    <name evidence="13" type="ORF">EDS130_LOCUS25904</name>
</gene>
<dbReference type="SUPFAM" id="SSF47413">
    <property type="entry name" value="lambda repressor-like DNA-binding domains"/>
    <property type="match status" value="1"/>
</dbReference>
<dbReference type="Gene3D" id="1.10.260.40">
    <property type="entry name" value="lambda repressor-like DNA-binding domains"/>
    <property type="match status" value="1"/>
</dbReference>
<dbReference type="Pfam" id="PF00046">
    <property type="entry name" value="Homeodomain"/>
    <property type="match status" value="1"/>
</dbReference>
<dbReference type="GO" id="GO:0000981">
    <property type="term" value="F:DNA-binding transcription factor activity, RNA polymerase II-specific"/>
    <property type="evidence" value="ECO:0007669"/>
    <property type="project" value="InterPro"/>
</dbReference>
<feature type="DNA-binding region" description="Homeobox" evidence="7">
    <location>
        <begin position="395"/>
        <end position="454"/>
    </location>
</feature>
<reference evidence="13" key="1">
    <citation type="submission" date="2021-02" db="EMBL/GenBank/DDBJ databases">
        <authorList>
            <person name="Nowell W R."/>
        </authorList>
    </citation>
    <scope>NUCLEOTIDE SEQUENCE</scope>
</reference>
<feature type="domain" description="Homeobox" evidence="11">
    <location>
        <begin position="393"/>
        <end position="453"/>
    </location>
</feature>
<name>A0A814XA16_ADIRI</name>
<comment type="similarity">
    <text evidence="9">Belongs to the POU transcription factor family.</text>
</comment>
<dbReference type="Gene3D" id="1.10.10.60">
    <property type="entry name" value="Homeodomain-like"/>
    <property type="match status" value="1"/>
</dbReference>
<dbReference type="CDD" id="cd00086">
    <property type="entry name" value="homeodomain"/>
    <property type="match status" value="1"/>
</dbReference>
<dbReference type="PROSITE" id="PS50071">
    <property type="entry name" value="HOMEOBOX_2"/>
    <property type="match status" value="1"/>
</dbReference>
<keyword evidence="4 7" id="KW-0371">Homeobox</keyword>
<sequence length="461" mass="50790">MSEFLPSHVDSISFFPLIAYTHTHTSSSTYNHSSVPEQKEKELYQFIVNNNDKLNRSISPIDQSSPLSSSPIMPANKLAFLNSSSAFPSSQATTSTVTNSNVSSVNMGRYSPSNFYRAAAVAVASSESNNNRRYMPSTPWSKSNCFGDNFKFEPNSLFCPTIDDNFLRQAEALTKPESSSALYYPSPFACSSGPATVSSSSSSSSSTVAYPGASNMENHLLSDQNSHNHHLHHNHHPHISSDLHPFYQHQYAAVAHHHAAAAAGVLPGMVVGMHHHGVVTGLMPAHELDVDPRELETFAERFKQRRIKLGVTQADVGQQLSKLKMPGVGSLSQSTICRFESLTLSHNNMVALKPVLQAWLEFAEAEMRQRKKDELNGSIGGSSGHGSSTGSLIDKKRKRTSIAAQEKRFLESCFIQQQRPSGERIAQIADKLDLKKNVVRVWFCNQRQKNKRLRFAAGQSA</sequence>
<dbReference type="SUPFAM" id="SSF46689">
    <property type="entry name" value="Homeodomain-like"/>
    <property type="match status" value="1"/>
</dbReference>
<dbReference type="PROSITE" id="PS00465">
    <property type="entry name" value="POU_2"/>
    <property type="match status" value="1"/>
</dbReference>
<organism evidence="13 14">
    <name type="scientific">Adineta ricciae</name>
    <name type="common">Rotifer</name>
    <dbReference type="NCBI Taxonomy" id="249248"/>
    <lineage>
        <taxon>Eukaryota</taxon>
        <taxon>Metazoa</taxon>
        <taxon>Spiralia</taxon>
        <taxon>Gnathifera</taxon>
        <taxon>Rotifera</taxon>
        <taxon>Eurotatoria</taxon>
        <taxon>Bdelloidea</taxon>
        <taxon>Adinetida</taxon>
        <taxon>Adinetidae</taxon>
        <taxon>Adineta</taxon>
    </lineage>
</organism>
<evidence type="ECO:0000256" key="5">
    <source>
        <dbReference type="ARBA" id="ARBA00023163"/>
    </source>
</evidence>
<protein>
    <recommendedName>
        <fullName evidence="9">POU domain protein</fullName>
    </recommendedName>
</protein>
<evidence type="ECO:0000256" key="10">
    <source>
        <dbReference type="SAM" id="MobiDB-lite"/>
    </source>
</evidence>
<feature type="domain" description="POU-specific" evidence="12">
    <location>
        <begin position="287"/>
        <end position="364"/>
    </location>
</feature>
<dbReference type="Pfam" id="PF00157">
    <property type="entry name" value="Pou"/>
    <property type="match status" value="1"/>
</dbReference>
<dbReference type="FunFam" id="1.10.260.40:FF:000007">
    <property type="entry name" value="POU domain protein"/>
    <property type="match status" value="1"/>
</dbReference>
<accession>A0A814XA16</accession>
<dbReference type="GO" id="GO:0000978">
    <property type="term" value="F:RNA polymerase II cis-regulatory region sequence-specific DNA binding"/>
    <property type="evidence" value="ECO:0007669"/>
    <property type="project" value="TreeGrafter"/>
</dbReference>
<dbReference type="PROSITE" id="PS00035">
    <property type="entry name" value="POU_1"/>
    <property type="match status" value="1"/>
</dbReference>
<dbReference type="PANTHER" id="PTHR11636:SF70">
    <property type="entry name" value="INHIBITORY POU PROTEIN"/>
    <property type="match status" value="1"/>
</dbReference>
<evidence type="ECO:0000256" key="7">
    <source>
        <dbReference type="PROSITE-ProRule" id="PRU00108"/>
    </source>
</evidence>
<evidence type="ECO:0000313" key="14">
    <source>
        <dbReference type="Proteomes" id="UP000663852"/>
    </source>
</evidence>
<dbReference type="SMART" id="SM00389">
    <property type="entry name" value="HOX"/>
    <property type="match status" value="1"/>
</dbReference>
<evidence type="ECO:0000256" key="4">
    <source>
        <dbReference type="ARBA" id="ARBA00023155"/>
    </source>
</evidence>
<keyword evidence="3 7" id="KW-0238">DNA-binding</keyword>
<dbReference type="Proteomes" id="UP000663852">
    <property type="component" value="Unassembled WGS sequence"/>
</dbReference>
<keyword evidence="2" id="KW-0805">Transcription regulation</keyword>
<keyword evidence="6 7" id="KW-0539">Nucleus</keyword>
<dbReference type="PROSITE" id="PS00027">
    <property type="entry name" value="HOMEOBOX_1"/>
    <property type="match status" value="1"/>
</dbReference>